<dbReference type="InterPro" id="IPR000182">
    <property type="entry name" value="GNAT_dom"/>
</dbReference>
<gene>
    <name evidence="5" type="ORF">RQM59_08410</name>
</gene>
<dbReference type="InterPro" id="IPR016181">
    <property type="entry name" value="Acyl_CoA_acyltransferase"/>
</dbReference>
<dbReference type="SUPFAM" id="SSF55729">
    <property type="entry name" value="Acyl-CoA N-acyltransferases (Nat)"/>
    <property type="match status" value="1"/>
</dbReference>
<organism evidence="5 6">
    <name type="scientific">Asprobacillus argus</name>
    <dbReference type="NCBI Taxonomy" id="3076534"/>
    <lineage>
        <taxon>Bacteria</taxon>
        <taxon>Pseudomonadati</taxon>
        <taxon>Bacteroidota</taxon>
        <taxon>Flavobacteriia</taxon>
        <taxon>Flavobacteriales</taxon>
        <taxon>Flavobacteriaceae</taxon>
        <taxon>Asprobacillus</taxon>
    </lineage>
</organism>
<sequence length="177" mass="20711">MTETSHFHLTLLTQEHSELFFDLIQNNLKRLEDFFAGTVCKTTTLQDTHEYCLEIEQRIQNKTYFPYLIIETKTEKLVGLIDLKNIDWNIPKGELGAFIDKDYEGKGIITHHGKMLINQIVSEHGFKKLFCRAAPQNTRSIQVLERIGFEFEGTIRLDYRTTRGELVDLNYYGKIFT</sequence>
<name>A0ABU3LF91_9FLAO</name>
<keyword evidence="1" id="KW-0808">Transferase</keyword>
<evidence type="ECO:0000259" key="4">
    <source>
        <dbReference type="PROSITE" id="PS51186"/>
    </source>
</evidence>
<dbReference type="PANTHER" id="PTHR43792">
    <property type="entry name" value="GNAT FAMILY, PUTATIVE (AFU_ORTHOLOGUE AFUA_3G00765)-RELATED-RELATED"/>
    <property type="match status" value="1"/>
</dbReference>
<proteinExistence type="inferred from homology"/>
<dbReference type="Proteomes" id="UP001257277">
    <property type="component" value="Unassembled WGS sequence"/>
</dbReference>
<feature type="domain" description="N-acetyltransferase" evidence="4">
    <location>
        <begin position="18"/>
        <end position="177"/>
    </location>
</feature>
<dbReference type="Gene3D" id="3.40.630.30">
    <property type="match status" value="1"/>
</dbReference>
<evidence type="ECO:0000256" key="2">
    <source>
        <dbReference type="ARBA" id="ARBA00023315"/>
    </source>
</evidence>
<dbReference type="RefSeq" id="WP_349241659.1">
    <property type="nucleotide sequence ID" value="NZ_JAVTTO010000003.1"/>
</dbReference>
<evidence type="ECO:0000256" key="3">
    <source>
        <dbReference type="ARBA" id="ARBA00038502"/>
    </source>
</evidence>
<dbReference type="PANTHER" id="PTHR43792:SF8">
    <property type="entry name" value="[RIBOSOMAL PROTEIN US5]-ALANINE N-ACETYLTRANSFERASE"/>
    <property type="match status" value="1"/>
</dbReference>
<dbReference type="EMBL" id="JAVTTO010000003">
    <property type="protein sequence ID" value="MDT7832399.1"/>
    <property type="molecule type" value="Genomic_DNA"/>
</dbReference>
<dbReference type="PROSITE" id="PS51186">
    <property type="entry name" value="GNAT"/>
    <property type="match status" value="1"/>
</dbReference>
<keyword evidence="2" id="KW-0012">Acyltransferase</keyword>
<accession>A0ABU3LF91</accession>
<reference evidence="5 6" key="1">
    <citation type="submission" date="2023-09" db="EMBL/GenBank/DDBJ databases">
        <title>Novel taxa isolated from Blanes Bay.</title>
        <authorList>
            <person name="Rey-Velasco X."/>
            <person name="Lucena T."/>
        </authorList>
    </citation>
    <scope>NUCLEOTIDE SEQUENCE [LARGE SCALE GENOMIC DNA]</scope>
    <source>
        <strain evidence="5 6">S356</strain>
    </source>
</reference>
<protein>
    <submittedName>
        <fullName evidence="5">GNAT family N-acetyltransferase</fullName>
    </submittedName>
</protein>
<keyword evidence="6" id="KW-1185">Reference proteome</keyword>
<evidence type="ECO:0000313" key="6">
    <source>
        <dbReference type="Proteomes" id="UP001257277"/>
    </source>
</evidence>
<evidence type="ECO:0000313" key="5">
    <source>
        <dbReference type="EMBL" id="MDT7832399.1"/>
    </source>
</evidence>
<comment type="similarity">
    <text evidence="3">Belongs to the acetyltransferase family. RimJ subfamily.</text>
</comment>
<dbReference type="InterPro" id="IPR051531">
    <property type="entry name" value="N-acetyltransferase"/>
</dbReference>
<dbReference type="Pfam" id="PF13302">
    <property type="entry name" value="Acetyltransf_3"/>
    <property type="match status" value="1"/>
</dbReference>
<comment type="caution">
    <text evidence="5">The sequence shown here is derived from an EMBL/GenBank/DDBJ whole genome shotgun (WGS) entry which is preliminary data.</text>
</comment>
<evidence type="ECO:0000256" key="1">
    <source>
        <dbReference type="ARBA" id="ARBA00022679"/>
    </source>
</evidence>